<dbReference type="STRING" id="658429.L8FWK9"/>
<dbReference type="InterPro" id="IPR003593">
    <property type="entry name" value="AAA+_ATPase"/>
</dbReference>
<keyword evidence="8 10" id="KW-0472">Membrane</keyword>
<dbReference type="InterPro" id="IPR011527">
    <property type="entry name" value="ABC1_TM_dom"/>
</dbReference>
<name>L8FWK9_PSED2</name>
<dbReference type="CDD" id="cd18577">
    <property type="entry name" value="ABC_6TM_Pgp_ABCB1_D1_like"/>
    <property type="match status" value="1"/>
</dbReference>
<feature type="transmembrane region" description="Helical" evidence="10">
    <location>
        <begin position="202"/>
        <end position="220"/>
    </location>
</feature>
<dbReference type="GO" id="GO:0005743">
    <property type="term" value="C:mitochondrial inner membrane"/>
    <property type="evidence" value="ECO:0007669"/>
    <property type="project" value="TreeGrafter"/>
</dbReference>
<evidence type="ECO:0000256" key="4">
    <source>
        <dbReference type="ARBA" id="ARBA00022692"/>
    </source>
</evidence>
<dbReference type="GO" id="GO:0012505">
    <property type="term" value="C:endomembrane system"/>
    <property type="evidence" value="ECO:0007669"/>
    <property type="project" value="UniProtKB-SubCell"/>
</dbReference>
<feature type="domain" description="ABC transporter" evidence="11">
    <location>
        <begin position="403"/>
        <end position="664"/>
    </location>
</feature>
<dbReference type="SUPFAM" id="SSF52540">
    <property type="entry name" value="P-loop containing nucleoside triphosphate hydrolases"/>
    <property type="match status" value="2"/>
</dbReference>
<dbReference type="SMART" id="SM00382">
    <property type="entry name" value="AAA"/>
    <property type="match status" value="2"/>
</dbReference>
<dbReference type="OrthoDB" id="6500128at2759"/>
<dbReference type="Proteomes" id="UP000011064">
    <property type="component" value="Unassembled WGS sequence"/>
</dbReference>
<accession>L8FWK9</accession>
<evidence type="ECO:0000256" key="7">
    <source>
        <dbReference type="ARBA" id="ARBA00022989"/>
    </source>
</evidence>
<dbReference type="PROSITE" id="PS50893">
    <property type="entry name" value="ABC_TRANSPORTER_2"/>
    <property type="match status" value="2"/>
</dbReference>
<feature type="transmembrane region" description="Helical" evidence="10">
    <location>
        <begin position="852"/>
        <end position="871"/>
    </location>
</feature>
<dbReference type="VEuPathDB" id="FungiDB:GMDG_07265"/>
<dbReference type="InterPro" id="IPR017871">
    <property type="entry name" value="ABC_transporter-like_CS"/>
</dbReference>
<dbReference type="PROSITE" id="PS50929">
    <property type="entry name" value="ABC_TM1F"/>
    <property type="match status" value="2"/>
</dbReference>
<dbReference type="InterPro" id="IPR027417">
    <property type="entry name" value="P-loop_NTPase"/>
</dbReference>
<dbReference type="SUPFAM" id="SSF90123">
    <property type="entry name" value="ABC transporter transmembrane region"/>
    <property type="match status" value="2"/>
</dbReference>
<protein>
    <recommendedName>
        <fullName evidence="15">GTPase-activating protein</fullName>
    </recommendedName>
</protein>
<comment type="similarity">
    <text evidence="3">Belongs to the ABC transporter superfamily. ABCB family. Multidrug resistance exporter (TC 3.A.1.201) subfamily.</text>
</comment>
<gene>
    <name evidence="13" type="ORF">GMDG_07265</name>
</gene>
<reference evidence="14" key="1">
    <citation type="submission" date="2010-09" db="EMBL/GenBank/DDBJ databases">
        <title>The genome sequence of Geomyces destructans 20631-21.</title>
        <authorList>
            <consortium name="The Broad Institute Genome Sequencing Platform"/>
            <person name="Cuomo C.A."/>
            <person name="Blehert D.S."/>
            <person name="Lorch J.M."/>
            <person name="Young S.K."/>
            <person name="Zeng Q."/>
            <person name="Gargeya S."/>
            <person name="Fitzgerald M."/>
            <person name="Haas B."/>
            <person name="Abouelleil A."/>
            <person name="Alvarado L."/>
            <person name="Arachchi H.M."/>
            <person name="Berlin A."/>
            <person name="Brown A."/>
            <person name="Chapman S.B."/>
            <person name="Chen Z."/>
            <person name="Dunbar C."/>
            <person name="Freedman E."/>
            <person name="Gearin G."/>
            <person name="Gellesch M."/>
            <person name="Goldberg J."/>
            <person name="Griggs A."/>
            <person name="Gujja S."/>
            <person name="Heiman D."/>
            <person name="Howarth C."/>
            <person name="Larson L."/>
            <person name="Lui A."/>
            <person name="MacDonald P.J.P."/>
            <person name="Montmayeur A."/>
            <person name="Murphy C."/>
            <person name="Neiman D."/>
            <person name="Pearson M."/>
            <person name="Priest M."/>
            <person name="Roberts A."/>
            <person name="Saif S."/>
            <person name="Shea T."/>
            <person name="Shenoy N."/>
            <person name="Sisk P."/>
            <person name="Stolte C."/>
            <person name="Sykes S."/>
            <person name="Wortman J."/>
            <person name="Nusbaum C."/>
            <person name="Birren B."/>
        </authorList>
    </citation>
    <scope>NUCLEOTIDE SEQUENCE [LARGE SCALE GENOMIC DNA]</scope>
    <source>
        <strain evidence="14">ATCC MYA-4855 / 20631-21</strain>
    </source>
</reference>
<feature type="domain" description="ABC transmembrane type-1" evidence="12">
    <location>
        <begin position="84"/>
        <end position="370"/>
    </location>
</feature>
<dbReference type="EMBL" id="GL573379">
    <property type="protein sequence ID" value="ELR05282.1"/>
    <property type="molecule type" value="Genomic_DNA"/>
</dbReference>
<comment type="subcellular location">
    <subcellularLocation>
        <location evidence="2">Endomembrane system</location>
    </subcellularLocation>
    <subcellularLocation>
        <location evidence="1">Membrane</location>
        <topology evidence="1">Multi-pass membrane protein</topology>
    </subcellularLocation>
</comment>
<dbReference type="InterPro" id="IPR003439">
    <property type="entry name" value="ABC_transporter-like_ATP-bd"/>
</dbReference>
<evidence type="ECO:0000313" key="13">
    <source>
        <dbReference type="EMBL" id="ELR05282.1"/>
    </source>
</evidence>
<sequence length="1226" mass="133510">MGSCQELETHDAGLPSAVEKGTPAVTPAVAPGAPAGGQDAVIQATEPEVESALKNEKDDEHTNASFSHFIAPATRKTKSQENIVGAGITLPLMNIVFGNLIGDFSNAAGMNSATMSKVSAGAINKNALYIVYLFIGKFVLVYISMFSFRFVGTRLSAAIRLDYLRTLFKQSISELDKLPAGSAAQTITGGANTLQIGITDKLGTLLQFSAMILSAFIVAFKHSWQLTLVTSSVLLGIIVLFGFVIPVWLKSQKAVDYANGKATSIASEAIGAVRMIVACGAEERVAKKHGYWVGEARKRGLRQSPLLGAQLGPTFLCVFADYALTFWYGVKLYNDGHIDSVGTILIVLMSVLISVMSLGSVIAPLNAATKSAAAAADFFAIIDKPTLWRDGLSDPDFLTPDDIKFENVTFAYPTRPHVKVLDDFNAVFEKSKLTAIVGPSGSGKSTIVGLIERWYNLTPEVGAKESEKSENVQLGGAIKMANHTLDDINLKYWRSQIGLVQQEPFIFNDSIFANVAYGLVGTEWEDAEESIKRDRVKEACEESFADEYITRLPLGYDTQVGESGMKLSGGQRQRLAIARAIVKRPQILIFDEATSSIDVRGERIVQAALDRVAKDRTTITIAHRISTIKKADKIIVVAKGKVVEQGSHEELVKDEDGVYHNLVHAQQIIMGSTKEWGIEEDSTASLEATEVSEKIAVETKVDTYVRKDVFRSFGVLLFENRRHLPWLFLTILGSLGGGAAVPVTAFLMANVISVFSDYRPDDAQGMSSASQTWALAFVYLAIGVGVSYFVMGWCANSLSVHVANTYRQQYFEGVVHKPIKFFDQEDNSTGTLVARLSSDPTQLQELMGTNMGFVYIAISSLTACVILSLAIGWKLALVSLVAALPLTFTDGFYRVRYEIQFETLNADVFAESSKFASEAFGAVRTVASLTLEDKICQRYEDLLDHHLYQSRMKSRYSTLVFALSDKLATLGNPSRQRGGVEIQFKDVQYTYPTRDLPIFESLNLTIKKGQFAALVGPSGCGKSTIISLLEQFYQVQGGTILIDGQDVTELNVKEYRKIMSLVAQEATLFQGTIKENIRLGVDDATDEEVFKACREAEIHDFIESLPDGYGTDIGSKGVALSGGQKQRISIARALVRNPQVLLLDEATSSLDSKSEKLIQAAFEKAGKGRTMVVVAHRLATIQNADVIFVLGGGAGGARVLEKGSHAELLGKKGVYYQMCQSQALDR</sequence>
<dbReference type="InterPro" id="IPR036640">
    <property type="entry name" value="ABC1_TM_sf"/>
</dbReference>
<evidence type="ECO:0000256" key="3">
    <source>
        <dbReference type="ARBA" id="ARBA00007577"/>
    </source>
</evidence>
<dbReference type="FunFam" id="3.40.50.300:FF:000913">
    <property type="entry name" value="ABC multidrug transporter SitT"/>
    <property type="match status" value="1"/>
</dbReference>
<feature type="domain" description="ABC transporter" evidence="11">
    <location>
        <begin position="982"/>
        <end position="1221"/>
    </location>
</feature>
<dbReference type="GO" id="GO:0005524">
    <property type="term" value="F:ATP binding"/>
    <property type="evidence" value="ECO:0007669"/>
    <property type="project" value="UniProtKB-KW"/>
</dbReference>
<evidence type="ECO:0000256" key="1">
    <source>
        <dbReference type="ARBA" id="ARBA00004141"/>
    </source>
</evidence>
<dbReference type="GO" id="GO:0016887">
    <property type="term" value="F:ATP hydrolysis activity"/>
    <property type="evidence" value="ECO:0007669"/>
    <property type="project" value="InterPro"/>
</dbReference>
<feature type="transmembrane region" description="Helical" evidence="10">
    <location>
        <begin position="772"/>
        <end position="791"/>
    </location>
</feature>
<dbReference type="GO" id="GO:0015421">
    <property type="term" value="F:ABC-type oligopeptide transporter activity"/>
    <property type="evidence" value="ECO:0007669"/>
    <property type="project" value="TreeGrafter"/>
</dbReference>
<evidence type="ECO:0000256" key="6">
    <source>
        <dbReference type="ARBA" id="ARBA00022840"/>
    </source>
</evidence>
<dbReference type="Gene3D" id="1.20.1560.10">
    <property type="entry name" value="ABC transporter type 1, transmembrane domain"/>
    <property type="match status" value="1"/>
</dbReference>
<dbReference type="GO" id="GO:0090374">
    <property type="term" value="P:oligopeptide export from mitochondrion"/>
    <property type="evidence" value="ECO:0007669"/>
    <property type="project" value="TreeGrafter"/>
</dbReference>
<dbReference type="Pfam" id="PF00664">
    <property type="entry name" value="ABC_membrane"/>
    <property type="match status" value="2"/>
</dbReference>
<dbReference type="CDD" id="cd03249">
    <property type="entry name" value="ABC_MTABC3_MDL1_MDL2"/>
    <property type="match status" value="1"/>
</dbReference>
<dbReference type="PANTHER" id="PTHR43394">
    <property type="entry name" value="ATP-DEPENDENT PERMEASE MDL1, MITOCHONDRIAL"/>
    <property type="match status" value="1"/>
</dbReference>
<dbReference type="PROSITE" id="PS00211">
    <property type="entry name" value="ABC_TRANSPORTER_1"/>
    <property type="match status" value="2"/>
</dbReference>
<evidence type="ECO:0000256" key="5">
    <source>
        <dbReference type="ARBA" id="ARBA00022741"/>
    </source>
</evidence>
<keyword evidence="4 10" id="KW-0812">Transmembrane</keyword>
<feature type="transmembrane region" description="Helical" evidence="10">
    <location>
        <begin position="226"/>
        <end position="249"/>
    </location>
</feature>
<organism evidence="13 14">
    <name type="scientific">Pseudogymnoascus destructans (strain ATCC MYA-4855 / 20631-21)</name>
    <name type="common">Bat white-nose syndrome fungus</name>
    <name type="synonym">Geomyces destructans</name>
    <dbReference type="NCBI Taxonomy" id="658429"/>
    <lineage>
        <taxon>Eukaryota</taxon>
        <taxon>Fungi</taxon>
        <taxon>Dikarya</taxon>
        <taxon>Ascomycota</taxon>
        <taxon>Pezizomycotina</taxon>
        <taxon>Leotiomycetes</taxon>
        <taxon>Thelebolales</taxon>
        <taxon>Thelebolaceae</taxon>
        <taxon>Pseudogymnoascus</taxon>
    </lineage>
</organism>
<keyword evidence="6" id="KW-0067">ATP-binding</keyword>
<evidence type="ECO:0000256" key="8">
    <source>
        <dbReference type="ARBA" id="ARBA00023136"/>
    </source>
</evidence>
<feature type="transmembrane region" description="Helical" evidence="10">
    <location>
        <begin position="306"/>
        <end position="329"/>
    </location>
</feature>
<feature type="compositionally biased region" description="Low complexity" evidence="9">
    <location>
        <begin position="21"/>
        <end position="37"/>
    </location>
</feature>
<dbReference type="InParanoid" id="L8FWK9"/>
<feature type="transmembrane region" description="Helical" evidence="10">
    <location>
        <begin position="129"/>
        <end position="151"/>
    </location>
</feature>
<evidence type="ECO:0000313" key="14">
    <source>
        <dbReference type="Proteomes" id="UP000011064"/>
    </source>
</evidence>
<feature type="domain" description="ABC transmembrane type-1" evidence="12">
    <location>
        <begin position="728"/>
        <end position="965"/>
    </location>
</feature>
<evidence type="ECO:0000259" key="11">
    <source>
        <dbReference type="PROSITE" id="PS50893"/>
    </source>
</evidence>
<dbReference type="AlphaFoldDB" id="L8FWK9"/>
<evidence type="ECO:0008006" key="15">
    <source>
        <dbReference type="Google" id="ProtNLM"/>
    </source>
</evidence>
<dbReference type="Gene3D" id="3.40.50.300">
    <property type="entry name" value="P-loop containing nucleotide triphosphate hydrolases"/>
    <property type="match status" value="2"/>
</dbReference>
<dbReference type="FunFam" id="3.40.50.300:FF:001530">
    <property type="entry name" value="ABC multidrug transporter (Eurofung)"/>
    <property type="match status" value="1"/>
</dbReference>
<feature type="transmembrane region" description="Helical" evidence="10">
    <location>
        <begin position="341"/>
        <end position="363"/>
    </location>
</feature>
<feature type="region of interest" description="Disordered" evidence="9">
    <location>
        <begin position="1"/>
        <end position="37"/>
    </location>
</feature>
<feature type="transmembrane region" description="Helical" evidence="10">
    <location>
        <begin position="726"/>
        <end position="752"/>
    </location>
</feature>
<evidence type="ECO:0000259" key="12">
    <source>
        <dbReference type="PROSITE" id="PS50929"/>
    </source>
</evidence>
<dbReference type="PANTHER" id="PTHR43394:SF1">
    <property type="entry name" value="ATP-BINDING CASSETTE SUB-FAMILY B MEMBER 10, MITOCHONDRIAL"/>
    <property type="match status" value="1"/>
</dbReference>
<feature type="transmembrane region" description="Helical" evidence="10">
    <location>
        <begin position="83"/>
        <end position="102"/>
    </location>
</feature>
<dbReference type="CDD" id="cd18578">
    <property type="entry name" value="ABC_6TM_Pgp_ABCB1_D2_like"/>
    <property type="match status" value="1"/>
</dbReference>
<dbReference type="HOGENOM" id="CLU_000604_17_8_1"/>
<proteinExistence type="inferred from homology"/>
<dbReference type="InterPro" id="IPR039421">
    <property type="entry name" value="Type_1_exporter"/>
</dbReference>
<keyword evidence="7 10" id="KW-1133">Transmembrane helix</keyword>
<keyword evidence="5" id="KW-0547">Nucleotide-binding</keyword>
<evidence type="ECO:0000256" key="2">
    <source>
        <dbReference type="ARBA" id="ARBA00004308"/>
    </source>
</evidence>
<evidence type="ECO:0000256" key="10">
    <source>
        <dbReference type="SAM" id="Phobius"/>
    </source>
</evidence>
<evidence type="ECO:0000256" key="9">
    <source>
        <dbReference type="SAM" id="MobiDB-lite"/>
    </source>
</evidence>
<dbReference type="Pfam" id="PF00005">
    <property type="entry name" value="ABC_tran"/>
    <property type="match status" value="2"/>
</dbReference>
<keyword evidence="14" id="KW-1185">Reference proteome</keyword>